<feature type="region of interest" description="Disordered" evidence="1">
    <location>
        <begin position="49"/>
        <end position="105"/>
    </location>
</feature>
<sequence length="227" mass="21829">MVEVVSRTPEIPSRAPAPSGPPLRAFAMVLISLGILFAGLGFASLGDSDDEPAPAAAPTTTTAAAPAAPSTRSAAAPSAPASAAANGGTSASAAASGGTSASAAAGTGATTTAAATSVPSLPVASGTSFASDTSAAATAPVRVFNNSEIAGLAAQTATYLEDEGFTISETGNYSEGLLPQTSVFYGTSPGEQQTATAVAESLGVTAQPRFEGIRDAAPGVIVIVTSP</sequence>
<accession>A0A562D950</accession>
<evidence type="ECO:0000256" key="1">
    <source>
        <dbReference type="SAM" id="MobiDB-lite"/>
    </source>
</evidence>
<organism evidence="4 5">
    <name type="scientific">Rhodococcus rhodochrous J45</name>
    <dbReference type="NCBI Taxonomy" id="935266"/>
    <lineage>
        <taxon>Bacteria</taxon>
        <taxon>Bacillati</taxon>
        <taxon>Actinomycetota</taxon>
        <taxon>Actinomycetes</taxon>
        <taxon>Mycobacteriales</taxon>
        <taxon>Nocardiaceae</taxon>
        <taxon>Rhodococcus</taxon>
    </lineage>
</organism>
<evidence type="ECO:0000313" key="5">
    <source>
        <dbReference type="Proteomes" id="UP000317573"/>
    </source>
</evidence>
<name>A0A562D950_RHORH</name>
<feature type="compositionally biased region" description="Low complexity" evidence="1">
    <location>
        <begin position="53"/>
        <end position="105"/>
    </location>
</feature>
<proteinExistence type="predicted"/>
<comment type="caution">
    <text evidence="4">The sequence shown here is derived from an EMBL/GenBank/DDBJ whole genome shotgun (WGS) entry which is preliminary data.</text>
</comment>
<evidence type="ECO:0000259" key="3">
    <source>
        <dbReference type="Pfam" id="PF13399"/>
    </source>
</evidence>
<evidence type="ECO:0000313" key="4">
    <source>
        <dbReference type="EMBL" id="TWH06124.1"/>
    </source>
</evidence>
<keyword evidence="2" id="KW-0812">Transmembrane</keyword>
<dbReference type="RefSeq" id="WP_145693221.1">
    <property type="nucleotide sequence ID" value="NZ_VLJT01000072.1"/>
</dbReference>
<feature type="domain" description="LytR/CpsA/Psr regulator C-terminal" evidence="3">
    <location>
        <begin position="139"/>
        <end position="224"/>
    </location>
</feature>
<keyword evidence="2" id="KW-1133">Transmembrane helix</keyword>
<dbReference type="Pfam" id="PF13399">
    <property type="entry name" value="LytR_C"/>
    <property type="match status" value="1"/>
</dbReference>
<dbReference type="AlphaFoldDB" id="A0A562D950"/>
<dbReference type="EMBL" id="VLJT01000072">
    <property type="protein sequence ID" value="TWH06124.1"/>
    <property type="molecule type" value="Genomic_DNA"/>
</dbReference>
<keyword evidence="2" id="KW-0472">Membrane</keyword>
<dbReference type="InterPro" id="IPR027381">
    <property type="entry name" value="LytR/CpsA/Psr_C"/>
</dbReference>
<dbReference type="Gene3D" id="3.30.70.2390">
    <property type="match status" value="1"/>
</dbReference>
<dbReference type="Proteomes" id="UP000317573">
    <property type="component" value="Unassembled WGS sequence"/>
</dbReference>
<reference evidence="4 5" key="1">
    <citation type="submission" date="2019-07" db="EMBL/GenBank/DDBJ databases">
        <title>Genome sequencing of lignin-degrading bacterial isolates.</title>
        <authorList>
            <person name="Gladden J."/>
        </authorList>
    </citation>
    <scope>NUCLEOTIDE SEQUENCE [LARGE SCALE GENOMIC DNA]</scope>
    <source>
        <strain evidence="4 5">J45</strain>
    </source>
</reference>
<protein>
    <submittedName>
        <fullName evidence="4">LytR cell envelope-related transcriptional attenuator</fullName>
    </submittedName>
</protein>
<evidence type="ECO:0000256" key="2">
    <source>
        <dbReference type="SAM" id="Phobius"/>
    </source>
</evidence>
<gene>
    <name evidence="4" type="ORF">L618_000700000230</name>
</gene>
<feature type="transmembrane region" description="Helical" evidence="2">
    <location>
        <begin position="25"/>
        <end position="45"/>
    </location>
</feature>